<accession>A0AAD4CYD7</accession>
<evidence type="ECO:0000313" key="6">
    <source>
        <dbReference type="Proteomes" id="UP001194746"/>
    </source>
</evidence>
<evidence type="ECO:0008006" key="7">
    <source>
        <dbReference type="Google" id="ProtNLM"/>
    </source>
</evidence>
<dbReference type="Pfam" id="PF05721">
    <property type="entry name" value="PhyH"/>
    <property type="match status" value="1"/>
</dbReference>
<dbReference type="Proteomes" id="UP001194746">
    <property type="component" value="Unassembled WGS sequence"/>
</dbReference>
<evidence type="ECO:0000313" key="5">
    <source>
        <dbReference type="EMBL" id="KAF9895006.1"/>
    </source>
</evidence>
<evidence type="ECO:0000256" key="3">
    <source>
        <dbReference type="ARBA" id="ARBA00022723"/>
    </source>
</evidence>
<dbReference type="PANTHER" id="PTHR20883:SF15">
    <property type="entry name" value="PHYTANOYL-COA DIOXYGENASE DOMAIN-CONTAINING PROTEIN 1"/>
    <property type="match status" value="1"/>
</dbReference>
<sequence>MLSNISDRPFPVDPTSRADVEHVLEHGYVILTNVFSKQEAEEAKLEMSRLQSARPKIGRNAFEGFDTNRIYSILNKTRVFDKYTTIPRVLALNDYFLDPGYNISAFHTIQINPGENRQALHHGCAIMIAFDDFTPDNGATRIIPGSHTWGSGRQGKQEETIPAACPAGSVVYFIGTTWHGGGANTSTQPRMSATVQYCQPYIRPIENQFLAVDPRRLPEIPGKIVEMMGYKTHNPFIGYADGLNPVRASKRLVRWLQQPLDRNPPSFPSEPVSKL</sequence>
<evidence type="ECO:0000256" key="1">
    <source>
        <dbReference type="ARBA" id="ARBA00001962"/>
    </source>
</evidence>
<reference evidence="5" key="2">
    <citation type="submission" date="2020-02" db="EMBL/GenBank/DDBJ databases">
        <authorList>
            <person name="Gilchrist C.L.M."/>
            <person name="Chooi Y.-H."/>
        </authorList>
    </citation>
    <scope>NUCLEOTIDE SEQUENCE</scope>
    <source>
        <strain evidence="5">MST-FP2251</strain>
    </source>
</reference>
<keyword evidence="6" id="KW-1185">Reference proteome</keyword>
<protein>
    <recommendedName>
        <fullName evidence="7">Phytanoyl-CoA dioxygenase</fullName>
    </recommendedName>
</protein>
<evidence type="ECO:0000256" key="4">
    <source>
        <dbReference type="ARBA" id="ARBA00023004"/>
    </source>
</evidence>
<dbReference type="SUPFAM" id="SSF51197">
    <property type="entry name" value="Clavaminate synthase-like"/>
    <property type="match status" value="1"/>
</dbReference>
<gene>
    <name evidence="5" type="ORF">FE257_004630</name>
</gene>
<reference evidence="5" key="1">
    <citation type="journal article" date="2019" name="Beilstein J. Org. Chem.">
        <title>Nanangenines: drimane sesquiterpenoids as the dominant metabolite cohort of a novel Australian fungus, Aspergillus nanangensis.</title>
        <authorList>
            <person name="Lacey H.J."/>
            <person name="Gilchrist C.L.M."/>
            <person name="Crombie A."/>
            <person name="Kalaitzis J.A."/>
            <person name="Vuong D."/>
            <person name="Rutledge P.J."/>
            <person name="Turner P."/>
            <person name="Pitt J.I."/>
            <person name="Lacey E."/>
            <person name="Chooi Y.H."/>
            <person name="Piggott A.M."/>
        </authorList>
    </citation>
    <scope>NUCLEOTIDE SEQUENCE</scope>
    <source>
        <strain evidence="5">MST-FP2251</strain>
    </source>
</reference>
<dbReference type="AlphaFoldDB" id="A0AAD4CYD7"/>
<keyword evidence="3" id="KW-0479">Metal-binding</keyword>
<evidence type="ECO:0000256" key="2">
    <source>
        <dbReference type="ARBA" id="ARBA00005830"/>
    </source>
</evidence>
<dbReference type="GO" id="GO:0046872">
    <property type="term" value="F:metal ion binding"/>
    <property type="evidence" value="ECO:0007669"/>
    <property type="project" value="UniProtKB-KW"/>
</dbReference>
<dbReference type="InterPro" id="IPR008775">
    <property type="entry name" value="Phytyl_CoA_dOase-like"/>
</dbReference>
<name>A0AAD4CYD7_ASPNN</name>
<keyword evidence="4" id="KW-0408">Iron</keyword>
<dbReference type="PANTHER" id="PTHR20883">
    <property type="entry name" value="PHYTANOYL-COA DIOXYGENASE DOMAIN CONTAINING 1"/>
    <property type="match status" value="1"/>
</dbReference>
<organism evidence="5 6">
    <name type="scientific">Aspergillus nanangensis</name>
    <dbReference type="NCBI Taxonomy" id="2582783"/>
    <lineage>
        <taxon>Eukaryota</taxon>
        <taxon>Fungi</taxon>
        <taxon>Dikarya</taxon>
        <taxon>Ascomycota</taxon>
        <taxon>Pezizomycotina</taxon>
        <taxon>Eurotiomycetes</taxon>
        <taxon>Eurotiomycetidae</taxon>
        <taxon>Eurotiales</taxon>
        <taxon>Aspergillaceae</taxon>
        <taxon>Aspergillus</taxon>
        <taxon>Aspergillus subgen. Circumdati</taxon>
    </lineage>
</organism>
<dbReference type="EMBL" id="VCAU01000002">
    <property type="protein sequence ID" value="KAF9895006.1"/>
    <property type="molecule type" value="Genomic_DNA"/>
</dbReference>
<comment type="cofactor">
    <cofactor evidence="1">
        <name>Fe cation</name>
        <dbReference type="ChEBI" id="CHEBI:24875"/>
    </cofactor>
</comment>
<dbReference type="Gene3D" id="2.60.120.620">
    <property type="entry name" value="q2cbj1_9rhob like domain"/>
    <property type="match status" value="1"/>
</dbReference>
<comment type="caution">
    <text evidence="5">The sequence shown here is derived from an EMBL/GenBank/DDBJ whole genome shotgun (WGS) entry which is preliminary data.</text>
</comment>
<proteinExistence type="inferred from homology"/>
<comment type="similarity">
    <text evidence="2">Belongs to the PhyH family.</text>
</comment>